<keyword evidence="6" id="KW-1185">Reference proteome</keyword>
<evidence type="ECO:0000259" key="4">
    <source>
        <dbReference type="SMART" id="SM00892"/>
    </source>
</evidence>
<dbReference type="InterPro" id="IPR020821">
    <property type="entry name" value="ENPP1-3/EXOG-like_nuc-like"/>
</dbReference>
<feature type="domain" description="DNA/RNA non-specific endonuclease/pyrophosphatase/phosphodiesterase" evidence="4">
    <location>
        <begin position="53"/>
        <end position="285"/>
    </location>
</feature>
<dbReference type="SMART" id="SM00892">
    <property type="entry name" value="Endonuclease_NS"/>
    <property type="match status" value="1"/>
</dbReference>
<feature type="binding site" evidence="2">
    <location>
        <position position="167"/>
    </location>
    <ligand>
        <name>Mg(2+)</name>
        <dbReference type="ChEBI" id="CHEBI:18420"/>
        <note>catalytic</note>
    </ligand>
</feature>
<dbReference type="GO" id="GO:0003676">
    <property type="term" value="F:nucleic acid binding"/>
    <property type="evidence" value="ECO:0007669"/>
    <property type="project" value="InterPro"/>
</dbReference>
<evidence type="ECO:0000313" key="6">
    <source>
        <dbReference type="Proteomes" id="UP000266183"/>
    </source>
</evidence>
<dbReference type="OrthoDB" id="9811262at2"/>
<dbReference type="Gene3D" id="3.40.570.10">
    <property type="entry name" value="Extracellular Endonuclease, subunit A"/>
    <property type="match status" value="1"/>
</dbReference>
<dbReference type="KEGG" id="chk:D4L85_17120"/>
<dbReference type="PANTHER" id="PTHR13966:SF5">
    <property type="entry name" value="ENDONUCLEASE G, MITOCHONDRIAL"/>
    <property type="match status" value="1"/>
</dbReference>
<keyword evidence="5" id="KW-0255">Endonuclease</keyword>
<dbReference type="AlphaFoldDB" id="A0A385SPJ1"/>
<dbReference type="Pfam" id="PF01223">
    <property type="entry name" value="Endonuclease_NS"/>
    <property type="match status" value="1"/>
</dbReference>
<keyword evidence="2" id="KW-0479">Metal-binding</keyword>
<dbReference type="GO" id="GO:0016787">
    <property type="term" value="F:hydrolase activity"/>
    <property type="evidence" value="ECO:0007669"/>
    <property type="project" value="InterPro"/>
</dbReference>
<feature type="active site" description="Proton acceptor" evidence="1">
    <location>
        <position position="116"/>
    </location>
</feature>
<evidence type="ECO:0000256" key="1">
    <source>
        <dbReference type="PIRSR" id="PIRSR640255-1"/>
    </source>
</evidence>
<proteinExistence type="predicted"/>
<dbReference type="InterPro" id="IPR040255">
    <property type="entry name" value="Non-specific_endonuclease"/>
</dbReference>
<accession>A0A385SPJ1</accession>
<evidence type="ECO:0000259" key="3">
    <source>
        <dbReference type="SMART" id="SM00477"/>
    </source>
</evidence>
<feature type="domain" description="ENPP1-3/EXOG-like endonuclease/phosphodiesterase" evidence="3">
    <location>
        <begin position="54"/>
        <end position="285"/>
    </location>
</feature>
<dbReference type="SMART" id="SM00477">
    <property type="entry name" value="NUC"/>
    <property type="match status" value="1"/>
</dbReference>
<protein>
    <submittedName>
        <fullName evidence="5">DNA/RNA non-specific endonuclease</fullName>
    </submittedName>
</protein>
<dbReference type="InterPro" id="IPR044929">
    <property type="entry name" value="DNA/RNA_non-sp_Endonuclease_sf"/>
</dbReference>
<sequence length="303" mass="34933">MKKPLLFIVAWIWAAIIQVSGQQKFSELSAAQKKLYKEHIVEGQPDGEKPVYVRQGYVMRYNEVFRIPDWVCYHIKPDYLNAPERERRFGSFKTDPQVPDPVTKDEYTGSGFDRGHMAPFFAMGGDRDKNNFYSDAEDRRRDPYDDSTAIQANFMSNITPQDPGAFNGSAGPWNKLETFIRKVLVGDNNMELNIYTGAIVSDPDHFEVVKTGKRKKTGIAVPDQFYQILIFKDKATKEYITGAFLFPHVRDRSDLPFEDLLDYMVPVDDIEKLTGLNFLSELSDNAQKKIESKTNREFWEKIN</sequence>
<reference evidence="6" key="1">
    <citation type="submission" date="2018-09" db="EMBL/GenBank/DDBJ databases">
        <title>Chryseolinea sp. KIS68-18 isolated from soil.</title>
        <authorList>
            <person name="Weon H.-Y."/>
            <person name="Kwon S.-W."/>
            <person name="Lee S.A."/>
        </authorList>
    </citation>
    <scope>NUCLEOTIDE SEQUENCE [LARGE SCALE GENOMIC DNA]</scope>
    <source>
        <strain evidence="6">KIS68-18</strain>
    </source>
</reference>
<evidence type="ECO:0000313" key="5">
    <source>
        <dbReference type="EMBL" id="AYB32187.1"/>
    </source>
</evidence>
<dbReference type="GO" id="GO:0004519">
    <property type="term" value="F:endonuclease activity"/>
    <property type="evidence" value="ECO:0007669"/>
    <property type="project" value="UniProtKB-KW"/>
</dbReference>
<dbReference type="Proteomes" id="UP000266183">
    <property type="component" value="Chromosome"/>
</dbReference>
<dbReference type="InterPro" id="IPR001604">
    <property type="entry name" value="Endo_G_ENPP1-like_dom"/>
</dbReference>
<dbReference type="RefSeq" id="WP_119755446.1">
    <property type="nucleotide sequence ID" value="NZ_CP032382.1"/>
</dbReference>
<evidence type="ECO:0000256" key="2">
    <source>
        <dbReference type="PIRSR" id="PIRSR640255-2"/>
    </source>
</evidence>
<dbReference type="GO" id="GO:0046872">
    <property type="term" value="F:metal ion binding"/>
    <property type="evidence" value="ECO:0007669"/>
    <property type="project" value="UniProtKB-KW"/>
</dbReference>
<organism evidence="5 6">
    <name type="scientific">Chryseolinea soli</name>
    <dbReference type="NCBI Taxonomy" id="2321403"/>
    <lineage>
        <taxon>Bacteria</taxon>
        <taxon>Pseudomonadati</taxon>
        <taxon>Bacteroidota</taxon>
        <taxon>Cytophagia</taxon>
        <taxon>Cytophagales</taxon>
        <taxon>Fulvivirgaceae</taxon>
        <taxon>Chryseolinea</taxon>
    </lineage>
</organism>
<gene>
    <name evidence="5" type="ORF">D4L85_17120</name>
</gene>
<keyword evidence="5" id="KW-0378">Hydrolase</keyword>
<dbReference type="EMBL" id="CP032382">
    <property type="protein sequence ID" value="AYB32187.1"/>
    <property type="molecule type" value="Genomic_DNA"/>
</dbReference>
<dbReference type="InterPro" id="IPR044925">
    <property type="entry name" value="His-Me_finger_sf"/>
</dbReference>
<dbReference type="PANTHER" id="PTHR13966">
    <property type="entry name" value="ENDONUCLEASE RELATED"/>
    <property type="match status" value="1"/>
</dbReference>
<dbReference type="SUPFAM" id="SSF54060">
    <property type="entry name" value="His-Me finger endonucleases"/>
    <property type="match status" value="1"/>
</dbReference>
<keyword evidence="5" id="KW-0540">Nuclease</keyword>
<name>A0A385SPJ1_9BACT</name>